<dbReference type="PROSITE" id="PS00211">
    <property type="entry name" value="ABC_TRANSPORTER_1"/>
    <property type="match status" value="1"/>
</dbReference>
<dbReference type="AlphaFoldDB" id="A0A7J0BRX9"/>
<evidence type="ECO:0000256" key="3">
    <source>
        <dbReference type="ARBA" id="ARBA00022741"/>
    </source>
</evidence>
<organism evidence="6 7">
    <name type="scientific">Desulfovibrio psychrotolerans</name>
    <dbReference type="NCBI Taxonomy" id="415242"/>
    <lineage>
        <taxon>Bacteria</taxon>
        <taxon>Pseudomonadati</taxon>
        <taxon>Thermodesulfobacteriota</taxon>
        <taxon>Desulfovibrionia</taxon>
        <taxon>Desulfovibrionales</taxon>
        <taxon>Desulfovibrionaceae</taxon>
        <taxon>Desulfovibrio</taxon>
    </lineage>
</organism>
<dbReference type="Pfam" id="PF00005">
    <property type="entry name" value="ABC_tran"/>
    <property type="match status" value="1"/>
</dbReference>
<dbReference type="SUPFAM" id="SSF52540">
    <property type="entry name" value="P-loop containing nucleoside triphosphate hydrolases"/>
    <property type="match status" value="1"/>
</dbReference>
<dbReference type="InterPro" id="IPR050319">
    <property type="entry name" value="ABC_transp_ATP-bind"/>
</dbReference>
<comment type="similarity">
    <text evidence="1">Belongs to the ABC transporter superfamily.</text>
</comment>
<dbReference type="GO" id="GO:0055085">
    <property type="term" value="P:transmembrane transport"/>
    <property type="evidence" value="ECO:0007669"/>
    <property type="project" value="UniProtKB-ARBA"/>
</dbReference>
<evidence type="ECO:0000259" key="5">
    <source>
        <dbReference type="PROSITE" id="PS50893"/>
    </source>
</evidence>
<feature type="domain" description="ABC transporter" evidence="5">
    <location>
        <begin position="1"/>
        <end position="240"/>
    </location>
</feature>
<dbReference type="GO" id="GO:0016887">
    <property type="term" value="F:ATP hydrolysis activity"/>
    <property type="evidence" value="ECO:0007669"/>
    <property type="project" value="InterPro"/>
</dbReference>
<dbReference type="Pfam" id="PF08352">
    <property type="entry name" value="oligo_HPY"/>
    <property type="match status" value="1"/>
</dbReference>
<dbReference type="InterPro" id="IPR003439">
    <property type="entry name" value="ABC_transporter-like_ATP-bd"/>
</dbReference>
<evidence type="ECO:0000313" key="6">
    <source>
        <dbReference type="EMBL" id="GFM36439.1"/>
    </source>
</evidence>
<evidence type="ECO:0000313" key="7">
    <source>
        <dbReference type="Proteomes" id="UP000503820"/>
    </source>
</evidence>
<comment type="caution">
    <text evidence="6">The sequence shown here is derived from an EMBL/GenBank/DDBJ whole genome shotgun (WGS) entry which is preliminary data.</text>
</comment>
<dbReference type="InterPro" id="IPR027417">
    <property type="entry name" value="P-loop_NTPase"/>
</dbReference>
<evidence type="ECO:0000256" key="1">
    <source>
        <dbReference type="ARBA" id="ARBA00005417"/>
    </source>
</evidence>
<dbReference type="PANTHER" id="PTHR43776">
    <property type="entry name" value="TRANSPORT ATP-BINDING PROTEIN"/>
    <property type="match status" value="1"/>
</dbReference>
<evidence type="ECO:0000256" key="4">
    <source>
        <dbReference type="ARBA" id="ARBA00022840"/>
    </source>
</evidence>
<dbReference type="NCBIfam" id="TIGR01727">
    <property type="entry name" value="oligo_HPY"/>
    <property type="match status" value="1"/>
</dbReference>
<name>A0A7J0BRX9_9BACT</name>
<dbReference type="PROSITE" id="PS50893">
    <property type="entry name" value="ABC_TRANSPORTER_2"/>
    <property type="match status" value="1"/>
</dbReference>
<reference evidence="6 7" key="1">
    <citation type="submission" date="2020-05" db="EMBL/GenBank/DDBJ databases">
        <title>Draft genome sequence of Desulfovibrio psychrotolerans JS1T.</title>
        <authorList>
            <person name="Ueno A."/>
            <person name="Tamazawa S."/>
            <person name="Tamamura S."/>
            <person name="Murakami T."/>
            <person name="Kiyama T."/>
            <person name="Inomata H."/>
            <person name="Amano Y."/>
            <person name="Miyakawa K."/>
            <person name="Tamaki H."/>
            <person name="Naganuma T."/>
            <person name="Kaneko K."/>
        </authorList>
    </citation>
    <scope>NUCLEOTIDE SEQUENCE [LARGE SCALE GENOMIC DNA]</scope>
    <source>
        <strain evidence="6 7">JS1</strain>
    </source>
</reference>
<evidence type="ECO:0000256" key="2">
    <source>
        <dbReference type="ARBA" id="ARBA00022448"/>
    </source>
</evidence>
<dbReference type="GO" id="GO:0005524">
    <property type="term" value="F:ATP binding"/>
    <property type="evidence" value="ECO:0007669"/>
    <property type="project" value="UniProtKB-KW"/>
</dbReference>
<dbReference type="EMBL" id="BLVP01000006">
    <property type="protein sequence ID" value="GFM36439.1"/>
    <property type="molecule type" value="Genomic_DNA"/>
</dbReference>
<dbReference type="FunFam" id="3.40.50.300:FF:000016">
    <property type="entry name" value="Oligopeptide ABC transporter ATP-binding component"/>
    <property type="match status" value="1"/>
</dbReference>
<keyword evidence="3" id="KW-0547">Nucleotide-binding</keyword>
<keyword evidence="2" id="KW-0813">Transport</keyword>
<keyword evidence="4 6" id="KW-0067">ATP-binding</keyword>
<accession>A0A7J0BRX9</accession>
<protein>
    <submittedName>
        <fullName evidence="6">Peptide ABC transporter ATP-binding protein</fullName>
    </submittedName>
</protein>
<keyword evidence="7" id="KW-1185">Reference proteome</keyword>
<gene>
    <name evidence="6" type="ORF">DSM19430T_11230</name>
</gene>
<dbReference type="Gene3D" id="3.40.50.300">
    <property type="entry name" value="P-loop containing nucleotide triphosphate hydrolases"/>
    <property type="match status" value="1"/>
</dbReference>
<dbReference type="PANTHER" id="PTHR43776:SF7">
    <property type="entry name" value="D,D-DIPEPTIDE TRANSPORT ATP-BINDING PROTEIN DDPF-RELATED"/>
    <property type="match status" value="1"/>
</dbReference>
<proteinExistence type="inferred from homology"/>
<dbReference type="Proteomes" id="UP000503820">
    <property type="component" value="Unassembled WGS sequence"/>
</dbReference>
<dbReference type="SMART" id="SM00382">
    <property type="entry name" value="AAA"/>
    <property type="match status" value="1"/>
</dbReference>
<dbReference type="InterPro" id="IPR013563">
    <property type="entry name" value="Oligopep_ABC_C"/>
</dbReference>
<dbReference type="CDD" id="cd03257">
    <property type="entry name" value="ABC_NikE_OppD_transporters"/>
    <property type="match status" value="1"/>
</dbReference>
<sequence>MRQPLFSSAPSLLRAVDNVSLSLCRGQTLGLVGESGCGKSTLARMVVRLLAPSSGDILLDGQSVFHGSAEFIQSLPGRVQMVFQDPVSSLNPRRSVGRSIQEVLDIHKEGTRSERRERVEHLLEQVGLRAEHYTRYPHEFSGGQRQRVAVARALIMRPDLVVCDEPVSSLDVSVQAQVLNLLDEMQQRLNLTYLFISHDLAVVGHVSDHIAVMYLGRLMEHAPKDALFAAPLHPYTRALLSAVPVARVRERKAYQRLPSDPAGNLAVDLAGDLPSPLAPPPGCPFNPRCPECMPVCRTDAPPWIQPQAGHSVCCHLYTQP</sequence>
<dbReference type="InterPro" id="IPR003593">
    <property type="entry name" value="AAA+_ATPase"/>
</dbReference>
<dbReference type="GO" id="GO:0015833">
    <property type="term" value="P:peptide transport"/>
    <property type="evidence" value="ECO:0007669"/>
    <property type="project" value="InterPro"/>
</dbReference>
<dbReference type="InterPro" id="IPR017871">
    <property type="entry name" value="ABC_transporter-like_CS"/>
</dbReference>